<dbReference type="EMBL" id="MAVT02000557">
    <property type="protein sequence ID" value="POS74928.1"/>
    <property type="molecule type" value="Genomic_DNA"/>
</dbReference>
<feature type="transmembrane region" description="Helical" evidence="7">
    <location>
        <begin position="353"/>
        <end position="375"/>
    </location>
</feature>
<dbReference type="PROSITE" id="PS50850">
    <property type="entry name" value="MFS"/>
    <property type="match status" value="1"/>
</dbReference>
<evidence type="ECO:0000256" key="1">
    <source>
        <dbReference type="ARBA" id="ARBA00004141"/>
    </source>
</evidence>
<dbReference type="GO" id="GO:0015295">
    <property type="term" value="F:solute:proton symporter activity"/>
    <property type="evidence" value="ECO:0007669"/>
    <property type="project" value="TreeGrafter"/>
</dbReference>
<dbReference type="PANTHER" id="PTHR43791:SF33">
    <property type="entry name" value="VITAMIN H TRANSPORTER 1"/>
    <property type="match status" value="1"/>
</dbReference>
<evidence type="ECO:0000256" key="3">
    <source>
        <dbReference type="ARBA" id="ARBA00022692"/>
    </source>
</evidence>
<dbReference type="SUPFAM" id="SSF103473">
    <property type="entry name" value="MFS general substrate transporter"/>
    <property type="match status" value="1"/>
</dbReference>
<dbReference type="GO" id="GO:0005886">
    <property type="term" value="C:plasma membrane"/>
    <property type="evidence" value="ECO:0007669"/>
    <property type="project" value="TreeGrafter"/>
</dbReference>
<dbReference type="GO" id="GO:0015225">
    <property type="term" value="F:biotin transmembrane transporter activity"/>
    <property type="evidence" value="ECO:0007669"/>
    <property type="project" value="TreeGrafter"/>
</dbReference>
<dbReference type="GO" id="GO:1901604">
    <property type="term" value="F:dethiobiotin transmembrane transporter activity"/>
    <property type="evidence" value="ECO:0007669"/>
    <property type="project" value="TreeGrafter"/>
</dbReference>
<feature type="transmembrane region" description="Helical" evidence="7">
    <location>
        <begin position="235"/>
        <end position="257"/>
    </location>
</feature>
<evidence type="ECO:0000313" key="10">
    <source>
        <dbReference type="Proteomes" id="UP000094444"/>
    </source>
</evidence>
<dbReference type="InterPro" id="IPR036259">
    <property type="entry name" value="MFS_trans_sf"/>
</dbReference>
<keyword evidence="4 7" id="KW-1133">Transmembrane helix</keyword>
<evidence type="ECO:0000313" key="9">
    <source>
        <dbReference type="EMBL" id="POS74928.1"/>
    </source>
</evidence>
<name>A0A2P5HXD9_DIAHE</name>
<feature type="transmembrane region" description="Helical" evidence="7">
    <location>
        <begin position="387"/>
        <end position="408"/>
    </location>
</feature>
<feature type="transmembrane region" description="Helical" evidence="7">
    <location>
        <begin position="171"/>
        <end position="190"/>
    </location>
</feature>
<dbReference type="Pfam" id="PF07690">
    <property type="entry name" value="MFS_1"/>
    <property type="match status" value="1"/>
</dbReference>
<evidence type="ECO:0000256" key="7">
    <source>
        <dbReference type="SAM" id="Phobius"/>
    </source>
</evidence>
<evidence type="ECO:0000256" key="5">
    <source>
        <dbReference type="ARBA" id="ARBA00023136"/>
    </source>
</evidence>
<evidence type="ECO:0000256" key="2">
    <source>
        <dbReference type="ARBA" id="ARBA00022448"/>
    </source>
</evidence>
<evidence type="ECO:0000256" key="6">
    <source>
        <dbReference type="SAM" id="MobiDB-lite"/>
    </source>
</evidence>
<dbReference type="InterPro" id="IPR011701">
    <property type="entry name" value="MFS"/>
</dbReference>
<dbReference type="InParanoid" id="A0A2P5HXD9"/>
<feature type="transmembrane region" description="Helical" evidence="7">
    <location>
        <begin position="73"/>
        <end position="94"/>
    </location>
</feature>
<feature type="transmembrane region" description="Helical" evidence="7">
    <location>
        <begin position="147"/>
        <end position="165"/>
    </location>
</feature>
<keyword evidence="5 7" id="KW-0472">Membrane</keyword>
<dbReference type="FunFam" id="1.20.1250.20:FF:000278">
    <property type="entry name" value="Putative MFS transporter"/>
    <property type="match status" value="1"/>
</dbReference>
<dbReference type="FunFam" id="1.20.1250.20:FF:000399">
    <property type="entry name" value="MFS general substrate transporter"/>
    <property type="match status" value="1"/>
</dbReference>
<feature type="transmembrane region" description="Helical" evidence="7">
    <location>
        <begin position="490"/>
        <end position="510"/>
    </location>
</feature>
<proteinExistence type="predicted"/>
<feature type="transmembrane region" description="Helical" evidence="7">
    <location>
        <begin position="446"/>
        <end position="470"/>
    </location>
</feature>
<protein>
    <submittedName>
        <fullName evidence="9">Major facilitator superfamily transporter</fullName>
    </submittedName>
</protein>
<evidence type="ECO:0000256" key="4">
    <source>
        <dbReference type="ARBA" id="ARBA00022989"/>
    </source>
</evidence>
<dbReference type="AlphaFoldDB" id="A0A2P5HXD9"/>
<dbReference type="GO" id="GO:1905135">
    <property type="term" value="P:biotin import across plasma membrane"/>
    <property type="evidence" value="ECO:0007669"/>
    <property type="project" value="TreeGrafter"/>
</dbReference>
<accession>A0A2P5HXD9</accession>
<keyword evidence="2" id="KW-0813">Transport</keyword>
<feature type="transmembrane region" description="Helical" evidence="7">
    <location>
        <begin position="323"/>
        <end position="347"/>
    </location>
</feature>
<dbReference type="Proteomes" id="UP000094444">
    <property type="component" value="Unassembled WGS sequence"/>
</dbReference>
<reference evidence="9" key="1">
    <citation type="submission" date="2017-09" db="EMBL/GenBank/DDBJ databases">
        <title>Polyketide synthases of a Diaporthe helianthi virulent isolate.</title>
        <authorList>
            <person name="Baroncelli R."/>
        </authorList>
    </citation>
    <scope>NUCLEOTIDE SEQUENCE [LARGE SCALE GENOMIC DNA]</scope>
    <source>
        <strain evidence="9">7/96</strain>
    </source>
</reference>
<feature type="transmembrane region" description="Helical" evidence="7">
    <location>
        <begin position="114"/>
        <end position="135"/>
    </location>
</feature>
<dbReference type="OrthoDB" id="5298304at2759"/>
<feature type="transmembrane region" description="Helical" evidence="7">
    <location>
        <begin position="414"/>
        <end position="434"/>
    </location>
</feature>
<gene>
    <name evidence="9" type="ORF">DHEL01_v206680</name>
</gene>
<comment type="subcellular location">
    <subcellularLocation>
        <location evidence="1">Membrane</location>
        <topology evidence="1">Multi-pass membrane protein</topology>
    </subcellularLocation>
</comment>
<keyword evidence="3 7" id="KW-0812">Transmembrane</keyword>
<organism evidence="9 10">
    <name type="scientific">Diaporthe helianthi</name>
    <dbReference type="NCBI Taxonomy" id="158607"/>
    <lineage>
        <taxon>Eukaryota</taxon>
        <taxon>Fungi</taxon>
        <taxon>Dikarya</taxon>
        <taxon>Ascomycota</taxon>
        <taxon>Pezizomycotina</taxon>
        <taxon>Sordariomycetes</taxon>
        <taxon>Sordariomycetidae</taxon>
        <taxon>Diaporthales</taxon>
        <taxon>Diaporthaceae</taxon>
        <taxon>Diaporthe</taxon>
    </lineage>
</organism>
<feature type="region of interest" description="Disordered" evidence="6">
    <location>
        <begin position="1"/>
        <end position="32"/>
    </location>
</feature>
<dbReference type="PANTHER" id="PTHR43791">
    <property type="entry name" value="PERMEASE-RELATED"/>
    <property type="match status" value="1"/>
</dbReference>
<feature type="domain" description="Major facilitator superfamily (MFS) profile" evidence="8">
    <location>
        <begin position="70"/>
        <end position="520"/>
    </location>
</feature>
<keyword evidence="10" id="KW-1185">Reference proteome</keyword>
<sequence length="554" mass="61211">MCSSMAATTTTTTKTPEVSSTGEEGLNAGGDEYTKHVVDQPHAQVVAAPHHEDYPVERVEAVYRKLDLRIIPAFWVLYFLCSAIRSNIGLAQTMNAAQGHDLMSVLNMTARDTSTALALFYVSYVIFDCPSNLVMSRLSPRVWMARIVFAVGLIGMCFAAVRAAWSVKLLRFLLGVVIAGMWPGMSYYLTLFYPPSRTGKRIGMYFSAAQISAAVVGLVSAGFQKMDGLGGLVGFQWMFLIYGALAVVLGFILLWWLPDRPLPPGEKRERSRFMRFLPAPPEALKGEDALVHYHDLKRVYHPRPWTWTDLGYVLIDWRLWPLVFMYFGVVGVGIGTQLYGNVIIASINPSYTSIQVSLLFAPIWIMDFFAILIVTPISDRFHRLRPIFFSCAVLIQIAGLLTVTFALNNSWARYGGLLMVGFGLGPTVPICMTWTNEIFQRRHGEVGVAAAAALVSGFGNLGSITTTYALYTGWPEDAAPGPHRYRRSNLAMIGILCLSIVSSFAMTILIRVFGNEPSHKIVGSDGSTDDFQDGAARREQVQRGFGGLRLGRRG</sequence>
<comment type="caution">
    <text evidence="9">The sequence shown here is derived from an EMBL/GenBank/DDBJ whole genome shotgun (WGS) entry which is preliminary data.</text>
</comment>
<dbReference type="Gene3D" id="1.20.1250.20">
    <property type="entry name" value="MFS general substrate transporter like domains"/>
    <property type="match status" value="2"/>
</dbReference>
<dbReference type="InterPro" id="IPR020846">
    <property type="entry name" value="MFS_dom"/>
</dbReference>
<feature type="transmembrane region" description="Helical" evidence="7">
    <location>
        <begin position="202"/>
        <end position="223"/>
    </location>
</feature>
<evidence type="ECO:0000259" key="8">
    <source>
        <dbReference type="PROSITE" id="PS50850"/>
    </source>
</evidence>